<dbReference type="EMBL" id="JRMP02000031">
    <property type="protein sequence ID" value="TLD91629.1"/>
    <property type="molecule type" value="Genomic_DNA"/>
</dbReference>
<reference evidence="1 4" key="4">
    <citation type="submission" date="2019-12" db="EMBL/GenBank/DDBJ databases">
        <title>Multi-Generational Helicobacter saguini Isolates.</title>
        <authorList>
            <person name="Mannion A."/>
            <person name="Shen Z."/>
            <person name="Fox J.G."/>
        </authorList>
    </citation>
    <scope>NUCLEOTIDE SEQUENCE [LARGE SCALE GENOMIC DNA]</scope>
    <source>
        <strain evidence="1">16-048</strain>
        <strain evidence="4">16-048 (F4)</strain>
    </source>
</reference>
<accession>A0A347VQA3</accession>
<comment type="caution">
    <text evidence="2">The sequence shown here is derived from an EMBL/GenBank/DDBJ whole genome shotgun (WGS) entry which is preliminary data.</text>
</comment>
<organism evidence="2 3">
    <name type="scientific">Helicobacter saguini</name>
    <dbReference type="NCBI Taxonomy" id="1548018"/>
    <lineage>
        <taxon>Bacteria</taxon>
        <taxon>Pseudomonadati</taxon>
        <taxon>Campylobacterota</taxon>
        <taxon>Epsilonproteobacteria</taxon>
        <taxon>Campylobacterales</taxon>
        <taxon>Helicobacteraceae</taxon>
        <taxon>Helicobacter</taxon>
    </lineage>
</organism>
<evidence type="ECO:0000313" key="3">
    <source>
        <dbReference type="Proteomes" id="UP000029714"/>
    </source>
</evidence>
<evidence type="ECO:0000313" key="4">
    <source>
        <dbReference type="Proteomes" id="UP000477070"/>
    </source>
</evidence>
<dbReference type="STRING" id="1548018.LS64_01960"/>
<evidence type="ECO:0000313" key="2">
    <source>
        <dbReference type="EMBL" id="TLD91629.1"/>
    </source>
</evidence>
<reference evidence="2 3" key="2">
    <citation type="journal article" date="2016" name="Infect. Immun.">
        <title>Helicobacter saguini, a Novel Helicobacter Isolated from Cotton-Top Tamarins with Ulcerative Colitis, Has Proinflammatory Properties and Induces Typhlocolitis and Dysplasia in Gnotobiotic IL-10-/- Mice.</title>
        <authorList>
            <person name="Shen Z."/>
            <person name="Mannion A."/>
            <person name="Whary M.T."/>
            <person name="Muthupalani S."/>
            <person name="Sheh A."/>
            <person name="Feng Y."/>
            <person name="Gong G."/>
            <person name="Vandamme P."/>
            <person name="Holcombe H.R."/>
            <person name="Paster B.J."/>
            <person name="Fox J.G."/>
        </authorList>
    </citation>
    <scope>NUCLEOTIDE SEQUENCE [LARGE SCALE GENOMIC DNA]</scope>
    <source>
        <strain evidence="2 3">MIT 97-6194</strain>
    </source>
</reference>
<keyword evidence="3" id="KW-1185">Reference proteome</keyword>
<name>A0A347VQA3_9HELI</name>
<dbReference type="RefSeq" id="WP_034569923.1">
    <property type="nucleotide sequence ID" value="NZ_JRMP02000031.1"/>
</dbReference>
<dbReference type="Proteomes" id="UP000029714">
    <property type="component" value="Unassembled WGS sequence"/>
</dbReference>
<gene>
    <name evidence="1" type="ORF">DCO61_09475</name>
    <name evidence="2" type="ORF">LS64_011595</name>
</gene>
<reference evidence="2 3" key="1">
    <citation type="journal article" date="2014" name="Genome Announc.">
        <title>Draft genome sequences of eight enterohepatic helicobacter species isolated from both laboratory and wild rodents.</title>
        <authorList>
            <person name="Sheh A."/>
            <person name="Shen Z."/>
            <person name="Fox J.G."/>
        </authorList>
    </citation>
    <scope>NUCLEOTIDE SEQUENCE [LARGE SCALE GENOMIC DNA]</scope>
    <source>
        <strain evidence="2 3">MIT 97-6194</strain>
    </source>
</reference>
<evidence type="ECO:0000313" key="1">
    <source>
        <dbReference type="EMBL" id="MWV70223.1"/>
    </source>
</evidence>
<dbReference type="AlphaFoldDB" id="A0A347VQA3"/>
<dbReference type="EMBL" id="QBIU01000002">
    <property type="protein sequence ID" value="MWV70223.1"/>
    <property type="molecule type" value="Genomic_DNA"/>
</dbReference>
<protein>
    <submittedName>
        <fullName evidence="2">Uncharacterized protein</fullName>
    </submittedName>
</protein>
<sequence length="182" mass="21595">MVTFKDFKGTLAYNEILKRYNFKLDSIDKFKVKNNENIDPYERDRILNNSYELINLYETWNAGLGEQGGGIFDWECIFTRFAKKHKKSVLKFYKEQRAELDSDAFNEWINKEHKLDITDLICGEQWQKDEVLRLLACDFLRGIGYLLFDSWEAQNDKKHVELLKRFKAENDLDDTDDNTKGA</sequence>
<reference evidence="2" key="3">
    <citation type="submission" date="2018-04" db="EMBL/GenBank/DDBJ databases">
        <authorList>
            <person name="Sheh A."/>
            <person name="Shen Z."/>
            <person name="Mannion A.J."/>
            <person name="Fox J.G."/>
        </authorList>
    </citation>
    <scope>NUCLEOTIDE SEQUENCE</scope>
    <source>
        <strain evidence="2">MIT 97-6194</strain>
    </source>
</reference>
<dbReference type="Proteomes" id="UP000477070">
    <property type="component" value="Unassembled WGS sequence"/>
</dbReference>
<proteinExistence type="predicted"/>